<gene>
    <name evidence="1" type="ORF">C7H19_24805</name>
</gene>
<dbReference type="EMBL" id="PXOH01000079">
    <property type="protein sequence ID" value="PSF28021.1"/>
    <property type="molecule type" value="Genomic_DNA"/>
</dbReference>
<comment type="caution">
    <text evidence="1">The sequence shown here is derived from an EMBL/GenBank/DDBJ whole genome shotgun (WGS) entry which is preliminary data.</text>
</comment>
<proteinExistence type="predicted"/>
<dbReference type="Proteomes" id="UP000239001">
    <property type="component" value="Unassembled WGS sequence"/>
</dbReference>
<dbReference type="OrthoDB" id="528098at2"/>
<dbReference type="AlphaFoldDB" id="A0A2T1LQG6"/>
<sequence>MADVTIAADFGASLGRAIYSTTSGHLRPELLLLEPQVVQVPEKSIDNYEKYKMGQANPEDSAWVKFGETYFAVGFLAKKNFHTVHCLESLKVDSAIPQTLALVGSVAQKKALPSRFSLSLGILLPWNEFRDREKFESQIANALSDYTFRGQRLSVQLESLTALPEGGGIFARGRVPERTGQKLRNPKEITLAVIMLGYRNSSILVIEKGELTKGATGDFGFARMIEKVQTFTSGQKVDVLIPVICQARSRLGKRALETLARSHRTELRHQEVEEIASAIADARAEYVALLQNWLLQHLPSQTKIDEFIISGGTSRYLKKELTDLLRGFNASLNWCASLEERIDNTFGDTVGNHSLEYRLADVYGLFYKLLNRPLPRLRDTTGDSNNAHVRAS</sequence>
<protein>
    <recommendedName>
        <fullName evidence="3">Actin-like protein N-terminal domain-containing protein</fullName>
    </recommendedName>
</protein>
<accession>A0A2T1LQG6</accession>
<reference evidence="1 2" key="1">
    <citation type="submission" date="2018-03" db="EMBL/GenBank/DDBJ databases">
        <title>The ancient ancestry and fast evolution of plastids.</title>
        <authorList>
            <person name="Moore K.R."/>
            <person name="Magnabosco C."/>
            <person name="Momper L."/>
            <person name="Gold D.A."/>
            <person name="Bosak T."/>
            <person name="Fournier G.P."/>
        </authorList>
    </citation>
    <scope>NUCLEOTIDE SEQUENCE [LARGE SCALE GENOMIC DNA]</scope>
    <source>
        <strain evidence="1 2">CCALA 016</strain>
    </source>
</reference>
<evidence type="ECO:0000313" key="1">
    <source>
        <dbReference type="EMBL" id="PSF28021.1"/>
    </source>
</evidence>
<dbReference type="Gene3D" id="3.30.420.40">
    <property type="match status" value="1"/>
</dbReference>
<evidence type="ECO:0000313" key="2">
    <source>
        <dbReference type="Proteomes" id="UP000239001"/>
    </source>
</evidence>
<name>A0A2T1LQG6_9CHRO</name>
<dbReference type="CDD" id="cd10227">
    <property type="entry name" value="ASKHA_NBD_ParM-like"/>
    <property type="match status" value="1"/>
</dbReference>
<organism evidence="1 2">
    <name type="scientific">Aphanothece hegewaldii CCALA 016</name>
    <dbReference type="NCBI Taxonomy" id="2107694"/>
    <lineage>
        <taxon>Bacteria</taxon>
        <taxon>Bacillati</taxon>
        <taxon>Cyanobacteriota</taxon>
        <taxon>Cyanophyceae</taxon>
        <taxon>Oscillatoriophycideae</taxon>
        <taxon>Chroococcales</taxon>
        <taxon>Aphanothecaceae</taxon>
        <taxon>Aphanothece</taxon>
    </lineage>
</organism>
<keyword evidence="2" id="KW-1185">Reference proteome</keyword>
<reference evidence="1 2" key="2">
    <citation type="submission" date="2018-03" db="EMBL/GenBank/DDBJ databases">
        <authorList>
            <person name="Keele B.F."/>
        </authorList>
    </citation>
    <scope>NUCLEOTIDE SEQUENCE [LARGE SCALE GENOMIC DNA]</scope>
    <source>
        <strain evidence="1 2">CCALA 016</strain>
    </source>
</reference>
<evidence type="ECO:0008006" key="3">
    <source>
        <dbReference type="Google" id="ProtNLM"/>
    </source>
</evidence>
<dbReference type="RefSeq" id="WP_106459579.1">
    <property type="nucleotide sequence ID" value="NZ_PXOH01000079.1"/>
</dbReference>